<accession>A0ABS3TBE2</accession>
<reference evidence="1 2" key="1">
    <citation type="submission" date="2021-03" db="EMBL/GenBank/DDBJ databases">
        <authorList>
            <person name="Kim M.K."/>
        </authorList>
    </citation>
    <scope>NUCLEOTIDE SEQUENCE [LARGE SCALE GENOMIC DNA]</scope>
    <source>
        <strain evidence="1 2">BT507</strain>
    </source>
</reference>
<organism evidence="1 2">
    <name type="scientific">Hymenobacter defluvii</name>
    <dbReference type="NCBI Taxonomy" id="2054411"/>
    <lineage>
        <taxon>Bacteria</taxon>
        <taxon>Pseudomonadati</taxon>
        <taxon>Bacteroidota</taxon>
        <taxon>Cytophagia</taxon>
        <taxon>Cytophagales</taxon>
        <taxon>Hymenobacteraceae</taxon>
        <taxon>Hymenobacter</taxon>
    </lineage>
</organism>
<evidence type="ECO:0000313" key="2">
    <source>
        <dbReference type="Proteomes" id="UP000670527"/>
    </source>
</evidence>
<sequence>MYSLLLSFLLSGTAAPTPPTLVGRWAMRQIYFEARRPLPDSLQDRLMDSPVGDTNAALKSGEQTALVTFFPDSTYRYELSRAGQPTLQEEGSYTIRQGLLRVSTLNAQPISALDGQRIVKLTRRELRLEHPIWQPTQQVFRQTYYQRLR</sequence>
<dbReference type="EMBL" id="JAGETX010000004">
    <property type="protein sequence ID" value="MBO3270972.1"/>
    <property type="molecule type" value="Genomic_DNA"/>
</dbReference>
<gene>
    <name evidence="1" type="ORF">J4D97_09960</name>
</gene>
<comment type="caution">
    <text evidence="1">The sequence shown here is derived from an EMBL/GenBank/DDBJ whole genome shotgun (WGS) entry which is preliminary data.</text>
</comment>
<keyword evidence="2" id="KW-1185">Reference proteome</keyword>
<dbReference type="Proteomes" id="UP000670527">
    <property type="component" value="Unassembled WGS sequence"/>
</dbReference>
<evidence type="ECO:0000313" key="1">
    <source>
        <dbReference type="EMBL" id="MBO3270972.1"/>
    </source>
</evidence>
<name>A0ABS3TBE2_9BACT</name>
<protein>
    <recommendedName>
        <fullName evidence="3">Lipocalin-like domain-containing protein</fullName>
    </recommendedName>
</protein>
<evidence type="ECO:0008006" key="3">
    <source>
        <dbReference type="Google" id="ProtNLM"/>
    </source>
</evidence>
<proteinExistence type="predicted"/>